<dbReference type="Gene3D" id="3.40.50.720">
    <property type="entry name" value="NAD(P)-binding Rossmann-like Domain"/>
    <property type="match status" value="1"/>
</dbReference>
<dbReference type="NCBIfam" id="NF005437">
    <property type="entry name" value="PRK07024.1"/>
    <property type="match status" value="1"/>
</dbReference>
<evidence type="ECO:0000313" key="5">
    <source>
        <dbReference type="Proteomes" id="UP000503096"/>
    </source>
</evidence>
<dbReference type="PRINTS" id="PR00080">
    <property type="entry name" value="SDRFAMILY"/>
</dbReference>
<dbReference type="GO" id="GO:0016491">
    <property type="term" value="F:oxidoreductase activity"/>
    <property type="evidence" value="ECO:0007669"/>
    <property type="project" value="UniProtKB-KW"/>
</dbReference>
<dbReference type="PRINTS" id="PR00081">
    <property type="entry name" value="GDHRDH"/>
</dbReference>
<dbReference type="EMBL" id="CP053073">
    <property type="protein sequence ID" value="QJR16931.1"/>
    <property type="molecule type" value="Genomic_DNA"/>
</dbReference>
<organism evidence="4 5">
    <name type="scientific">Usitatibacter palustris</name>
    <dbReference type="NCBI Taxonomy" id="2732487"/>
    <lineage>
        <taxon>Bacteria</taxon>
        <taxon>Pseudomonadati</taxon>
        <taxon>Pseudomonadota</taxon>
        <taxon>Betaproteobacteria</taxon>
        <taxon>Nitrosomonadales</taxon>
        <taxon>Usitatibacteraceae</taxon>
        <taxon>Usitatibacter</taxon>
    </lineage>
</organism>
<gene>
    <name evidence="4" type="ORF">DSM104440_03768</name>
</gene>
<keyword evidence="5" id="KW-1185">Reference proteome</keyword>
<proteinExistence type="inferred from homology"/>
<dbReference type="InterPro" id="IPR002347">
    <property type="entry name" value="SDR_fam"/>
</dbReference>
<dbReference type="Proteomes" id="UP000503096">
    <property type="component" value="Chromosome"/>
</dbReference>
<dbReference type="InParanoid" id="A0A6M4HBH5"/>
<dbReference type="AlphaFoldDB" id="A0A6M4HBH5"/>
<dbReference type="KEGG" id="upl:DSM104440_03768"/>
<sequence length="252" mass="26852">MRVFLTGASSGIGEALARYYASRGASLGLLARRADFLANLKSSLGVAVEVYPCDVRDLAAVKAAAEDFTARQGLPDIVIANAGISHGTLVENESDVDTFRQIMDINVMGIVNAFHPFIEPMRARGSGTLVGIASVAGYRGFPGAGAYSASKAAAIRFCEAQRLELRGTGVKVVTICPGYIETPMTEKNPYPMPFLMPVEKFVTRCGRAIDSGTSLAVIPWQMAIVARLLTILPNALFDAVFSRAGRKPRAGH</sequence>
<dbReference type="PROSITE" id="PS00061">
    <property type="entry name" value="ADH_SHORT"/>
    <property type="match status" value="1"/>
</dbReference>
<reference evidence="4 5" key="1">
    <citation type="submission" date="2020-04" db="EMBL/GenBank/DDBJ databases">
        <title>Usitatibacter rugosus gen. nov., sp. nov. and Usitatibacter palustris sp. nov., novel members of Usitatibacteraceae fam. nov. within the order Nitrosomonadales isolated from soil.</title>
        <authorList>
            <person name="Huber K.J."/>
            <person name="Neumann-Schaal M."/>
            <person name="Geppert A."/>
            <person name="Luckner M."/>
            <person name="Wanner G."/>
            <person name="Overmann J."/>
        </authorList>
    </citation>
    <scope>NUCLEOTIDE SEQUENCE [LARGE SCALE GENOMIC DNA]</scope>
    <source>
        <strain evidence="4 5">Swamp67</strain>
    </source>
</reference>
<evidence type="ECO:0000313" key="4">
    <source>
        <dbReference type="EMBL" id="QJR16931.1"/>
    </source>
</evidence>
<protein>
    <submittedName>
        <fullName evidence="4">Putative oxidoreductase</fullName>
        <ecNumber evidence="4">1.-.-.-</ecNumber>
    </submittedName>
</protein>
<evidence type="ECO:0000256" key="1">
    <source>
        <dbReference type="ARBA" id="ARBA00006484"/>
    </source>
</evidence>
<dbReference type="PANTHER" id="PTHR44196">
    <property type="entry name" value="DEHYDROGENASE/REDUCTASE SDR FAMILY MEMBER 7B"/>
    <property type="match status" value="1"/>
</dbReference>
<dbReference type="GO" id="GO:0016020">
    <property type="term" value="C:membrane"/>
    <property type="evidence" value="ECO:0007669"/>
    <property type="project" value="TreeGrafter"/>
</dbReference>
<dbReference type="PANTHER" id="PTHR44196:SF1">
    <property type="entry name" value="DEHYDROGENASE_REDUCTASE SDR FAMILY MEMBER 7B"/>
    <property type="match status" value="1"/>
</dbReference>
<accession>A0A6M4HBH5</accession>
<name>A0A6M4HBH5_9PROT</name>
<dbReference type="SUPFAM" id="SSF51735">
    <property type="entry name" value="NAD(P)-binding Rossmann-fold domains"/>
    <property type="match status" value="1"/>
</dbReference>
<dbReference type="InterPro" id="IPR020904">
    <property type="entry name" value="Sc_DH/Rdtase_CS"/>
</dbReference>
<dbReference type="EC" id="1.-.-.-" evidence="4"/>
<evidence type="ECO:0000256" key="3">
    <source>
        <dbReference type="RuleBase" id="RU000363"/>
    </source>
</evidence>
<evidence type="ECO:0000256" key="2">
    <source>
        <dbReference type="ARBA" id="ARBA00023002"/>
    </source>
</evidence>
<dbReference type="Pfam" id="PF00106">
    <property type="entry name" value="adh_short"/>
    <property type="match status" value="1"/>
</dbReference>
<dbReference type="RefSeq" id="WP_171165463.1">
    <property type="nucleotide sequence ID" value="NZ_CP053073.1"/>
</dbReference>
<comment type="similarity">
    <text evidence="1 3">Belongs to the short-chain dehydrogenases/reductases (SDR) family.</text>
</comment>
<dbReference type="InterPro" id="IPR036291">
    <property type="entry name" value="NAD(P)-bd_dom_sf"/>
</dbReference>
<keyword evidence="2 4" id="KW-0560">Oxidoreductase</keyword>